<dbReference type="AlphaFoldDB" id="A0A8X6UAI4"/>
<dbReference type="EMBL" id="BMAW01124873">
    <property type="protein sequence ID" value="GFU09933.1"/>
    <property type="molecule type" value="Genomic_DNA"/>
</dbReference>
<evidence type="ECO:0000313" key="2">
    <source>
        <dbReference type="Proteomes" id="UP000887013"/>
    </source>
</evidence>
<dbReference type="Proteomes" id="UP000887013">
    <property type="component" value="Unassembled WGS sequence"/>
</dbReference>
<evidence type="ECO:0000313" key="1">
    <source>
        <dbReference type="EMBL" id="GFU09933.1"/>
    </source>
</evidence>
<protein>
    <submittedName>
        <fullName evidence="1">Uncharacterized protein</fullName>
    </submittedName>
</protein>
<reference evidence="1" key="1">
    <citation type="submission" date="2020-08" db="EMBL/GenBank/DDBJ databases">
        <title>Multicomponent nature underlies the extraordinary mechanical properties of spider dragline silk.</title>
        <authorList>
            <person name="Kono N."/>
            <person name="Nakamura H."/>
            <person name="Mori M."/>
            <person name="Yoshida Y."/>
            <person name="Ohtoshi R."/>
            <person name="Malay A.D."/>
            <person name="Moran D.A.P."/>
            <person name="Tomita M."/>
            <person name="Numata K."/>
            <person name="Arakawa K."/>
        </authorList>
    </citation>
    <scope>NUCLEOTIDE SEQUENCE</scope>
</reference>
<proteinExistence type="predicted"/>
<sequence>MFIVQRMTLKAHFPPSQVESASLVAMTNARSAANAVAMSVQKFFSLPTRQLLSKKYLIWLDSMSVSFIFRQLITEILMTFFKSPSGHINLISLVSHKSFIAKSEQHCQLPINFTTCNRSIEQSSA</sequence>
<gene>
    <name evidence="1" type="ORF">NPIL_679601</name>
</gene>
<accession>A0A8X6UAI4</accession>
<organism evidence="1 2">
    <name type="scientific">Nephila pilipes</name>
    <name type="common">Giant wood spider</name>
    <name type="synonym">Nephila maculata</name>
    <dbReference type="NCBI Taxonomy" id="299642"/>
    <lineage>
        <taxon>Eukaryota</taxon>
        <taxon>Metazoa</taxon>
        <taxon>Ecdysozoa</taxon>
        <taxon>Arthropoda</taxon>
        <taxon>Chelicerata</taxon>
        <taxon>Arachnida</taxon>
        <taxon>Araneae</taxon>
        <taxon>Araneomorphae</taxon>
        <taxon>Entelegynae</taxon>
        <taxon>Araneoidea</taxon>
        <taxon>Nephilidae</taxon>
        <taxon>Nephila</taxon>
    </lineage>
</organism>
<name>A0A8X6UAI4_NEPPI</name>
<keyword evidence="2" id="KW-1185">Reference proteome</keyword>
<comment type="caution">
    <text evidence="1">The sequence shown here is derived from an EMBL/GenBank/DDBJ whole genome shotgun (WGS) entry which is preliminary data.</text>
</comment>